<dbReference type="Proteomes" id="UP001239994">
    <property type="component" value="Unassembled WGS sequence"/>
</dbReference>
<evidence type="ECO:0000313" key="2">
    <source>
        <dbReference type="EMBL" id="KAK1787195.1"/>
    </source>
</evidence>
<feature type="non-terminal residue" evidence="2">
    <location>
        <position position="1"/>
    </location>
</feature>
<gene>
    <name evidence="2" type="ORF">P4O66_017046</name>
</gene>
<organism evidence="2 3">
    <name type="scientific">Electrophorus voltai</name>
    <dbReference type="NCBI Taxonomy" id="2609070"/>
    <lineage>
        <taxon>Eukaryota</taxon>
        <taxon>Metazoa</taxon>
        <taxon>Chordata</taxon>
        <taxon>Craniata</taxon>
        <taxon>Vertebrata</taxon>
        <taxon>Euteleostomi</taxon>
        <taxon>Actinopterygii</taxon>
        <taxon>Neopterygii</taxon>
        <taxon>Teleostei</taxon>
        <taxon>Ostariophysi</taxon>
        <taxon>Gymnotiformes</taxon>
        <taxon>Gymnotoidei</taxon>
        <taxon>Gymnotidae</taxon>
        <taxon>Electrophorus</taxon>
    </lineage>
</organism>
<evidence type="ECO:0000256" key="1">
    <source>
        <dbReference type="SAM" id="MobiDB-lite"/>
    </source>
</evidence>
<keyword evidence="3" id="KW-1185">Reference proteome</keyword>
<feature type="region of interest" description="Disordered" evidence="1">
    <location>
        <begin position="98"/>
        <end position="135"/>
    </location>
</feature>
<accession>A0AAD8YU18</accession>
<dbReference type="AlphaFoldDB" id="A0AAD8YU18"/>
<name>A0AAD8YU18_9TELE</name>
<sequence length="135" mass="15326">MMHLRKHFPLSMLLLDPESFVMGLRVLLGFLGLQLCLFCSAHGTDARSRTTLQRFRPDRGSETQHMPLLQAEVPLLGLGQKYLAPQDVHLILMEHKTRKRRQAEKKKKKKLNPGAYSVLTVSLSSPDPPEKEMPA</sequence>
<evidence type="ECO:0000313" key="3">
    <source>
        <dbReference type="Proteomes" id="UP001239994"/>
    </source>
</evidence>
<protein>
    <submittedName>
        <fullName evidence="2">Uncharacterized protein</fullName>
    </submittedName>
</protein>
<comment type="caution">
    <text evidence="2">The sequence shown here is derived from an EMBL/GenBank/DDBJ whole genome shotgun (WGS) entry which is preliminary data.</text>
</comment>
<feature type="compositionally biased region" description="Basic residues" evidence="1">
    <location>
        <begin position="98"/>
        <end position="111"/>
    </location>
</feature>
<proteinExistence type="predicted"/>
<reference evidence="2" key="1">
    <citation type="submission" date="2023-03" db="EMBL/GenBank/DDBJ databases">
        <title>Electrophorus voltai genome.</title>
        <authorList>
            <person name="Bian C."/>
        </authorList>
    </citation>
    <scope>NUCLEOTIDE SEQUENCE</scope>
    <source>
        <strain evidence="2">CB-2022</strain>
        <tissue evidence="2">Muscle</tissue>
    </source>
</reference>
<dbReference type="EMBL" id="JAROKS010000024">
    <property type="protein sequence ID" value="KAK1787195.1"/>
    <property type="molecule type" value="Genomic_DNA"/>
</dbReference>